<protein>
    <submittedName>
        <fullName evidence="1">Structural protein</fullName>
    </submittedName>
</protein>
<sequence>MEKIDHESEVERVLYAQYRNSQKVIEWLKINARYANQFEEMSYVLGNLLDIDKQSGAQLDIVGRIVRQERGQVDKDILDWFGWLENKLRKGYNQAPWLPRDVAKYDRAATPDDIYRVLLKAKAAKNNSRCTVDAVIDAVEFISGTPIASLDNRQDMTFTITFAKALPLAEKTVIQNFDIIPRPQGVRLISIAEPATEKYFGYIGDPFATPYQVEPYAKIIKEG</sequence>
<reference evidence="1" key="1">
    <citation type="submission" date="2023-11" db="EMBL/GenBank/DDBJ databases">
        <title>Complete genome sequence of Vibrio virus vB_VpM-pA2SJ1.</title>
        <authorList>
            <person name="Lim S.J."/>
            <person name="Park S.Y."/>
            <person name="Kim J.H."/>
        </authorList>
    </citation>
    <scope>NUCLEOTIDE SEQUENCE</scope>
</reference>
<organism evidence="1 2">
    <name type="scientific">Vibrio phage vB_VpM-pA2SJ1</name>
    <dbReference type="NCBI Taxonomy" id="3095964"/>
    <lineage>
        <taxon>Viruses</taxon>
        <taxon>Duplodnaviria</taxon>
        <taxon>Heunggongvirae</taxon>
        <taxon>Uroviricota</taxon>
        <taxon>Caudoviricetes</taxon>
    </lineage>
</organism>
<proteinExistence type="predicted"/>
<accession>A0AAX4J5A7</accession>
<evidence type="ECO:0000313" key="1">
    <source>
        <dbReference type="EMBL" id="WRQ13141.1"/>
    </source>
</evidence>
<dbReference type="InterPro" id="IPR021283">
    <property type="entry name" value="Phage_Wedge1"/>
</dbReference>
<dbReference type="EMBL" id="OR813779">
    <property type="protein sequence ID" value="WRQ13141.1"/>
    <property type="molecule type" value="Genomic_DNA"/>
</dbReference>
<evidence type="ECO:0000313" key="2">
    <source>
        <dbReference type="Proteomes" id="UP001432163"/>
    </source>
</evidence>
<name>A0AAX4J5A7_9CAUD</name>
<dbReference type="Pfam" id="PF11041">
    <property type="entry name" value="Phage_Wedge1"/>
    <property type="match status" value="1"/>
</dbReference>
<dbReference type="Proteomes" id="UP001432163">
    <property type="component" value="Segment"/>
</dbReference>